<organism evidence="1 2">
    <name type="scientific">Iodobacter violaceini</name>
    <dbReference type="NCBI Taxonomy" id="3044271"/>
    <lineage>
        <taxon>Bacteria</taxon>
        <taxon>Pseudomonadati</taxon>
        <taxon>Pseudomonadota</taxon>
        <taxon>Betaproteobacteria</taxon>
        <taxon>Neisseriales</taxon>
        <taxon>Chitinibacteraceae</taxon>
        <taxon>Iodobacter</taxon>
    </lineage>
</organism>
<sequence>MAFFKNRYKPVSEWKKRLLTDVDKELAHHGSGGLMNEIYQLIEKLAATSGQFASLLQDPLLDSLLFNKKNDLIKKLTATDFSKISTVYLGAHLVHARSMSEDVHFVHLASDFLHKPPANIPKGAVFILLNNDIGKDLPAYIDFYNKNPQALFVIWDWDSQHWLQMSALCAIHCDVYISASSETVFALSHFNPCVIGPVFACVHQWSRTFVLNNLELLLSERADGPFGMHVHYEKYARRNRAIASVMQHFPTVAFANNDFKGRSDLENLKEWGAYKTHWIMPVLGGVPIRVYNALLTGGIPILPAFYQNMPEVAYLGTSPLYYDLNGLVEPHEIAKSAISVFNENGENGLIQRVLDGLARHHADTRCNDILLRVQRAVDGILRNDYAFHDSYLSTYHA</sequence>
<name>A0ABX0KVA7_9NEIS</name>
<accession>A0ABX0KVA7</accession>
<comment type="caution">
    <text evidence="1">The sequence shown here is derived from an EMBL/GenBank/DDBJ whole genome shotgun (WGS) entry which is preliminary data.</text>
</comment>
<gene>
    <name evidence="1" type="ORF">HA050_21405</name>
</gene>
<protein>
    <recommendedName>
        <fullName evidence="3">Glycosyltransferase family 1 protein</fullName>
    </recommendedName>
</protein>
<reference evidence="1 2" key="1">
    <citation type="submission" date="2020-03" db="EMBL/GenBank/DDBJ databases">
        <title>Draft genome sequence of environmentally isolated violet-colored cultures.</title>
        <authorList>
            <person name="Wilson H.S."/>
        </authorList>
    </citation>
    <scope>NUCLEOTIDE SEQUENCE [LARGE SCALE GENOMIC DNA]</scope>
    <source>
        <strain evidence="1 2">HSC-16F04</strain>
    </source>
</reference>
<evidence type="ECO:0000313" key="1">
    <source>
        <dbReference type="EMBL" id="NHQ88660.1"/>
    </source>
</evidence>
<dbReference type="EMBL" id="JAAOLX010000021">
    <property type="protein sequence ID" value="NHQ88660.1"/>
    <property type="molecule type" value="Genomic_DNA"/>
</dbReference>
<dbReference type="Proteomes" id="UP000712570">
    <property type="component" value="Unassembled WGS sequence"/>
</dbReference>
<evidence type="ECO:0000313" key="2">
    <source>
        <dbReference type="Proteomes" id="UP000712570"/>
    </source>
</evidence>
<proteinExistence type="predicted"/>
<evidence type="ECO:0008006" key="3">
    <source>
        <dbReference type="Google" id="ProtNLM"/>
    </source>
</evidence>
<dbReference type="RefSeq" id="WP_166830495.1">
    <property type="nucleotide sequence ID" value="NZ_JAAOLX010000021.1"/>
</dbReference>
<keyword evidence="2" id="KW-1185">Reference proteome</keyword>